<protein>
    <submittedName>
        <fullName evidence="2">Uncharacterized protein</fullName>
    </submittedName>
</protein>
<evidence type="ECO:0000313" key="3">
    <source>
        <dbReference type="Proteomes" id="UP000886998"/>
    </source>
</evidence>
<organism evidence="2 3">
    <name type="scientific">Trichonephila inaurata madagascariensis</name>
    <dbReference type="NCBI Taxonomy" id="2747483"/>
    <lineage>
        <taxon>Eukaryota</taxon>
        <taxon>Metazoa</taxon>
        <taxon>Ecdysozoa</taxon>
        <taxon>Arthropoda</taxon>
        <taxon>Chelicerata</taxon>
        <taxon>Arachnida</taxon>
        <taxon>Araneae</taxon>
        <taxon>Araneomorphae</taxon>
        <taxon>Entelegynae</taxon>
        <taxon>Araneoidea</taxon>
        <taxon>Nephilidae</taxon>
        <taxon>Trichonephila</taxon>
        <taxon>Trichonephila inaurata</taxon>
    </lineage>
</organism>
<name>A0A8X6XVC7_9ARAC</name>
<dbReference type="AlphaFoldDB" id="A0A8X6XVC7"/>
<dbReference type="OrthoDB" id="6423955at2759"/>
<keyword evidence="3" id="KW-1185">Reference proteome</keyword>
<comment type="caution">
    <text evidence="2">The sequence shown here is derived from an EMBL/GenBank/DDBJ whole genome shotgun (WGS) entry which is preliminary data.</text>
</comment>
<gene>
    <name evidence="2" type="ORF">TNIN_500071</name>
</gene>
<feature type="signal peptide" evidence="1">
    <location>
        <begin position="1"/>
        <end position="21"/>
    </location>
</feature>
<dbReference type="EMBL" id="BMAV01013066">
    <property type="protein sequence ID" value="GFY60249.1"/>
    <property type="molecule type" value="Genomic_DNA"/>
</dbReference>
<feature type="chain" id="PRO_5036457851" evidence="1">
    <location>
        <begin position="22"/>
        <end position="112"/>
    </location>
</feature>
<evidence type="ECO:0000256" key="1">
    <source>
        <dbReference type="SAM" id="SignalP"/>
    </source>
</evidence>
<keyword evidence="1" id="KW-0732">Signal</keyword>
<sequence>MGSFLIIALTFSLTISVFVEADHDGPHEGPTETVLNILFPACSPLDASMQSKFFELNKSGQINPKLCRNPSPGQEECIKKQLHTVRCAVNGTATEECINQVTSFLRGNTCSG</sequence>
<dbReference type="Proteomes" id="UP000886998">
    <property type="component" value="Unassembled WGS sequence"/>
</dbReference>
<accession>A0A8X6XVC7</accession>
<evidence type="ECO:0000313" key="2">
    <source>
        <dbReference type="EMBL" id="GFY60249.1"/>
    </source>
</evidence>
<proteinExistence type="predicted"/>
<reference evidence="2" key="1">
    <citation type="submission" date="2020-08" db="EMBL/GenBank/DDBJ databases">
        <title>Multicomponent nature underlies the extraordinary mechanical properties of spider dragline silk.</title>
        <authorList>
            <person name="Kono N."/>
            <person name="Nakamura H."/>
            <person name="Mori M."/>
            <person name="Yoshida Y."/>
            <person name="Ohtoshi R."/>
            <person name="Malay A.D."/>
            <person name="Moran D.A.P."/>
            <person name="Tomita M."/>
            <person name="Numata K."/>
            <person name="Arakawa K."/>
        </authorList>
    </citation>
    <scope>NUCLEOTIDE SEQUENCE</scope>
</reference>